<sequence length="60" mass="6477">MFQNVRAPKERAFPRKGMIARTRMGARPRRSQGGNIYDPGEVAVGSTGVVSVRIPPPASP</sequence>
<evidence type="ECO:0000313" key="3">
    <source>
        <dbReference type="Proteomes" id="UP000265520"/>
    </source>
</evidence>
<dbReference type="Proteomes" id="UP000265520">
    <property type="component" value="Unassembled WGS sequence"/>
</dbReference>
<evidence type="ECO:0000256" key="1">
    <source>
        <dbReference type="SAM" id="MobiDB-lite"/>
    </source>
</evidence>
<dbReference type="EMBL" id="LXQA011063895">
    <property type="protein sequence ID" value="MCI83301.1"/>
    <property type="molecule type" value="Genomic_DNA"/>
</dbReference>
<organism evidence="2 3">
    <name type="scientific">Trifolium medium</name>
    <dbReference type="NCBI Taxonomy" id="97028"/>
    <lineage>
        <taxon>Eukaryota</taxon>
        <taxon>Viridiplantae</taxon>
        <taxon>Streptophyta</taxon>
        <taxon>Embryophyta</taxon>
        <taxon>Tracheophyta</taxon>
        <taxon>Spermatophyta</taxon>
        <taxon>Magnoliopsida</taxon>
        <taxon>eudicotyledons</taxon>
        <taxon>Gunneridae</taxon>
        <taxon>Pentapetalae</taxon>
        <taxon>rosids</taxon>
        <taxon>fabids</taxon>
        <taxon>Fabales</taxon>
        <taxon>Fabaceae</taxon>
        <taxon>Papilionoideae</taxon>
        <taxon>50 kb inversion clade</taxon>
        <taxon>NPAAA clade</taxon>
        <taxon>Hologalegina</taxon>
        <taxon>IRL clade</taxon>
        <taxon>Trifolieae</taxon>
        <taxon>Trifolium</taxon>
    </lineage>
</organism>
<feature type="region of interest" description="Disordered" evidence="1">
    <location>
        <begin position="1"/>
        <end position="42"/>
    </location>
</feature>
<comment type="caution">
    <text evidence="2">The sequence shown here is derived from an EMBL/GenBank/DDBJ whole genome shotgun (WGS) entry which is preliminary data.</text>
</comment>
<protein>
    <submittedName>
        <fullName evidence="2">Uncharacterized protein</fullName>
    </submittedName>
</protein>
<feature type="non-terminal residue" evidence="2">
    <location>
        <position position="60"/>
    </location>
</feature>
<accession>A0A392V8P2</accession>
<dbReference type="AlphaFoldDB" id="A0A392V8P2"/>
<proteinExistence type="predicted"/>
<reference evidence="2 3" key="1">
    <citation type="journal article" date="2018" name="Front. Plant Sci.">
        <title>Red Clover (Trifolium pratense) and Zigzag Clover (T. medium) - A Picture of Genomic Similarities and Differences.</title>
        <authorList>
            <person name="Dluhosova J."/>
            <person name="Istvanek J."/>
            <person name="Nedelnik J."/>
            <person name="Repkova J."/>
        </authorList>
    </citation>
    <scope>NUCLEOTIDE SEQUENCE [LARGE SCALE GENOMIC DNA]</scope>
    <source>
        <strain evidence="3">cv. 10/8</strain>
        <tissue evidence="2">Leaf</tissue>
    </source>
</reference>
<evidence type="ECO:0000313" key="2">
    <source>
        <dbReference type="EMBL" id="MCI83301.1"/>
    </source>
</evidence>
<keyword evidence="3" id="KW-1185">Reference proteome</keyword>
<name>A0A392V8P2_9FABA</name>